<organism evidence="2 3">
    <name type="scientific">Eumeta variegata</name>
    <name type="common">Bagworm moth</name>
    <name type="synonym">Eumeta japonica</name>
    <dbReference type="NCBI Taxonomy" id="151549"/>
    <lineage>
        <taxon>Eukaryota</taxon>
        <taxon>Metazoa</taxon>
        <taxon>Ecdysozoa</taxon>
        <taxon>Arthropoda</taxon>
        <taxon>Hexapoda</taxon>
        <taxon>Insecta</taxon>
        <taxon>Pterygota</taxon>
        <taxon>Neoptera</taxon>
        <taxon>Endopterygota</taxon>
        <taxon>Lepidoptera</taxon>
        <taxon>Glossata</taxon>
        <taxon>Ditrysia</taxon>
        <taxon>Tineoidea</taxon>
        <taxon>Psychidae</taxon>
        <taxon>Oiketicinae</taxon>
        <taxon>Eumeta</taxon>
    </lineage>
</organism>
<keyword evidence="3" id="KW-1185">Reference proteome</keyword>
<dbReference type="AlphaFoldDB" id="A0A4C1VZ86"/>
<proteinExistence type="predicted"/>
<evidence type="ECO:0000313" key="3">
    <source>
        <dbReference type="Proteomes" id="UP000299102"/>
    </source>
</evidence>
<protein>
    <submittedName>
        <fullName evidence="2">Uncharacterized protein</fullName>
    </submittedName>
</protein>
<dbReference type="EMBL" id="BGZK01000430">
    <property type="protein sequence ID" value="GBP43135.1"/>
    <property type="molecule type" value="Genomic_DNA"/>
</dbReference>
<dbReference type="Proteomes" id="UP000299102">
    <property type="component" value="Unassembled WGS sequence"/>
</dbReference>
<name>A0A4C1VZ86_EUMVA</name>
<evidence type="ECO:0000313" key="2">
    <source>
        <dbReference type="EMBL" id="GBP43135.1"/>
    </source>
</evidence>
<evidence type="ECO:0000256" key="1">
    <source>
        <dbReference type="SAM" id="MobiDB-lite"/>
    </source>
</evidence>
<dbReference type="OrthoDB" id="7515391at2759"/>
<sequence>MDHGTKENSREHPASNEKIDVRLLQPVITEDRSYWLRDRCHERRYVAPTKQHWRRADYGGGARPQPLASHQENARGQRRQNAVVLDYNEYKLAFSKKRLYAPYTLANTEQNLASAVMTYFEDWVNKNEKHLSLCNLALIPIPE</sequence>
<comment type="caution">
    <text evidence="2">The sequence shown here is derived from an EMBL/GenBank/DDBJ whole genome shotgun (WGS) entry which is preliminary data.</text>
</comment>
<accession>A0A4C1VZ86</accession>
<reference evidence="2 3" key="1">
    <citation type="journal article" date="2019" name="Commun. Biol.">
        <title>The bagworm genome reveals a unique fibroin gene that provides high tensile strength.</title>
        <authorList>
            <person name="Kono N."/>
            <person name="Nakamura H."/>
            <person name="Ohtoshi R."/>
            <person name="Tomita M."/>
            <person name="Numata K."/>
            <person name="Arakawa K."/>
        </authorList>
    </citation>
    <scope>NUCLEOTIDE SEQUENCE [LARGE SCALE GENOMIC DNA]</scope>
</reference>
<gene>
    <name evidence="2" type="ORF">EVAR_40575_1</name>
</gene>
<feature type="region of interest" description="Disordered" evidence="1">
    <location>
        <begin position="55"/>
        <end position="79"/>
    </location>
</feature>